<feature type="region of interest" description="Disordered" evidence="1">
    <location>
        <begin position="33"/>
        <end position="63"/>
    </location>
</feature>
<keyword evidence="3" id="KW-1185">Reference proteome</keyword>
<gene>
    <name evidence="2" type="ORF">Taro_050513</name>
</gene>
<accession>A0A843XED9</accession>
<evidence type="ECO:0000313" key="2">
    <source>
        <dbReference type="EMBL" id="MQM17537.1"/>
    </source>
</evidence>
<evidence type="ECO:0000313" key="3">
    <source>
        <dbReference type="Proteomes" id="UP000652761"/>
    </source>
</evidence>
<protein>
    <submittedName>
        <fullName evidence="2">Uncharacterized protein</fullName>
    </submittedName>
</protein>
<dbReference type="AlphaFoldDB" id="A0A843XED9"/>
<reference evidence="2" key="1">
    <citation type="submission" date="2017-07" db="EMBL/GenBank/DDBJ databases">
        <title>Taro Niue Genome Assembly and Annotation.</title>
        <authorList>
            <person name="Atibalentja N."/>
            <person name="Keating K."/>
            <person name="Fields C.J."/>
        </authorList>
    </citation>
    <scope>NUCLEOTIDE SEQUENCE</scope>
    <source>
        <strain evidence="2">Niue_2</strain>
        <tissue evidence="2">Leaf</tissue>
    </source>
</reference>
<dbReference type="EMBL" id="NMUH01007609">
    <property type="protein sequence ID" value="MQM17537.1"/>
    <property type="molecule type" value="Genomic_DNA"/>
</dbReference>
<dbReference type="Proteomes" id="UP000652761">
    <property type="component" value="Unassembled WGS sequence"/>
</dbReference>
<comment type="caution">
    <text evidence="2">The sequence shown here is derived from an EMBL/GenBank/DDBJ whole genome shotgun (WGS) entry which is preliminary data.</text>
</comment>
<organism evidence="2 3">
    <name type="scientific">Colocasia esculenta</name>
    <name type="common">Wild taro</name>
    <name type="synonym">Arum esculentum</name>
    <dbReference type="NCBI Taxonomy" id="4460"/>
    <lineage>
        <taxon>Eukaryota</taxon>
        <taxon>Viridiplantae</taxon>
        <taxon>Streptophyta</taxon>
        <taxon>Embryophyta</taxon>
        <taxon>Tracheophyta</taxon>
        <taxon>Spermatophyta</taxon>
        <taxon>Magnoliopsida</taxon>
        <taxon>Liliopsida</taxon>
        <taxon>Araceae</taxon>
        <taxon>Aroideae</taxon>
        <taxon>Colocasieae</taxon>
        <taxon>Colocasia</taxon>
    </lineage>
</organism>
<evidence type="ECO:0000256" key="1">
    <source>
        <dbReference type="SAM" id="MobiDB-lite"/>
    </source>
</evidence>
<proteinExistence type="predicted"/>
<sequence length="222" mass="24723">MSRPRHPLPPGQAAPPLYKPHLAIFFLHTRASGIPTREEEPNSSSRPSSRYNHVPSPPPPPPLRDQISCAFGLPFLILVDRFRSDLPASSPGHRELRKHTGLIFVFDLTEAGSCRGYTMGDLDFHQHSSTKVEDLKVEASFMSEGISFYVGLVGLLGGYSPRKRYRDCLETVGCMPLEPFQDFTPFVGCSCMQPFLFASNRHCNCEQNILLNTTAASGFRNL</sequence>
<name>A0A843XED9_COLES</name>